<protein>
    <submittedName>
        <fullName evidence="1">Uncharacterized protein</fullName>
    </submittedName>
</protein>
<name>A0A2R4XMU0_9BURK</name>
<dbReference type="EMBL" id="CP028901">
    <property type="protein sequence ID" value="AWB35126.1"/>
    <property type="molecule type" value="Genomic_DNA"/>
</dbReference>
<accession>A0A2R4XMU0</accession>
<evidence type="ECO:0000313" key="1">
    <source>
        <dbReference type="EMBL" id="AWB35126.1"/>
    </source>
</evidence>
<reference evidence="1 2" key="1">
    <citation type="submission" date="2018-04" db="EMBL/GenBank/DDBJ databases">
        <title>Bordetella sp. HZ20 isolated from seawater.</title>
        <authorList>
            <person name="Sun C."/>
        </authorList>
    </citation>
    <scope>NUCLEOTIDE SEQUENCE [LARGE SCALE GENOMIC DNA]</scope>
    <source>
        <strain evidence="1 2">HZ20</strain>
    </source>
</reference>
<dbReference type="Proteomes" id="UP000244571">
    <property type="component" value="Chromosome"/>
</dbReference>
<dbReference type="AlphaFoldDB" id="A0A2R4XMU0"/>
<evidence type="ECO:0000313" key="2">
    <source>
        <dbReference type="Proteomes" id="UP000244571"/>
    </source>
</evidence>
<proteinExistence type="predicted"/>
<gene>
    <name evidence="1" type="ORF">DBV39_16885</name>
</gene>
<organism evidence="1 2">
    <name type="scientific">Orrella marina</name>
    <dbReference type="NCBI Taxonomy" id="2163011"/>
    <lineage>
        <taxon>Bacteria</taxon>
        <taxon>Pseudomonadati</taxon>
        <taxon>Pseudomonadota</taxon>
        <taxon>Betaproteobacteria</taxon>
        <taxon>Burkholderiales</taxon>
        <taxon>Alcaligenaceae</taxon>
        <taxon>Orrella</taxon>
    </lineage>
</organism>
<sequence>MRSGNDIGQKPGRSGRHDVCVLLTLCALLLIAGSAMAQSRSPEMLMSMQWAAVTDPDQWVRMLEPLIQSTEQILALANEMTAIVMKWVGQFGGSGDQSVTDMLGQPFVDGLSMLKALMQKIEQELIPALKT</sequence>
<keyword evidence="2" id="KW-1185">Reference proteome</keyword>
<dbReference type="KEGG" id="boz:DBV39_16885"/>